<dbReference type="EMBL" id="BLLF01001339">
    <property type="protein sequence ID" value="GFH18693.1"/>
    <property type="molecule type" value="Genomic_DNA"/>
</dbReference>
<comment type="caution">
    <text evidence="1">The sequence shown here is derived from an EMBL/GenBank/DDBJ whole genome shotgun (WGS) entry which is preliminary data.</text>
</comment>
<proteinExistence type="predicted"/>
<accession>A0A699Z7U1</accession>
<dbReference type="Proteomes" id="UP000485058">
    <property type="component" value="Unassembled WGS sequence"/>
</dbReference>
<reference evidence="1 2" key="1">
    <citation type="submission" date="2020-02" db="EMBL/GenBank/DDBJ databases">
        <title>Draft genome sequence of Haematococcus lacustris strain NIES-144.</title>
        <authorList>
            <person name="Morimoto D."/>
            <person name="Nakagawa S."/>
            <person name="Yoshida T."/>
            <person name="Sawayama S."/>
        </authorList>
    </citation>
    <scope>NUCLEOTIDE SEQUENCE [LARGE SCALE GENOMIC DNA]</scope>
    <source>
        <strain evidence="1 2">NIES-144</strain>
    </source>
</reference>
<protein>
    <submittedName>
        <fullName evidence="1">Uncharacterized protein</fullName>
    </submittedName>
</protein>
<keyword evidence="2" id="KW-1185">Reference proteome</keyword>
<gene>
    <name evidence="1" type="ORF">HaLaN_15541</name>
</gene>
<sequence length="240" mass="26352">MAGSQGLACSKGQQKQLSCLVRVQHLIPAYAQARVPTLKWFDIPGAPMDIVVLAASCKYGMAGVVDTKDAPPAWSSAHRKKLDPDELLRRSTIRWDVPRQQLVDLLASKDLTTKVYSEPVYLAGTGCRLYIKLSKKNSQDTAAGFTLLALVCELVSYAQCENHHIGEKMKATPLQLAVYRQVGKPEGIAWLSVTMVTNCGWSDWLQTALVSPEDLEPFLEGGCLQVTACFRVPHNGKKLP</sequence>
<name>A0A699Z7U1_HAELA</name>
<organism evidence="1 2">
    <name type="scientific">Haematococcus lacustris</name>
    <name type="common">Green alga</name>
    <name type="synonym">Haematococcus pluvialis</name>
    <dbReference type="NCBI Taxonomy" id="44745"/>
    <lineage>
        <taxon>Eukaryota</taxon>
        <taxon>Viridiplantae</taxon>
        <taxon>Chlorophyta</taxon>
        <taxon>core chlorophytes</taxon>
        <taxon>Chlorophyceae</taxon>
        <taxon>CS clade</taxon>
        <taxon>Chlamydomonadales</taxon>
        <taxon>Haematococcaceae</taxon>
        <taxon>Haematococcus</taxon>
    </lineage>
</organism>
<evidence type="ECO:0000313" key="1">
    <source>
        <dbReference type="EMBL" id="GFH18693.1"/>
    </source>
</evidence>
<evidence type="ECO:0000313" key="2">
    <source>
        <dbReference type="Proteomes" id="UP000485058"/>
    </source>
</evidence>
<dbReference type="AlphaFoldDB" id="A0A699Z7U1"/>